<dbReference type="InterPro" id="IPR019027">
    <property type="entry name" value="Pilus_biogenesis_CpaD-related"/>
</dbReference>
<feature type="compositionally biased region" description="Basic and acidic residues" evidence="1">
    <location>
        <begin position="204"/>
        <end position="213"/>
    </location>
</feature>
<feature type="compositionally biased region" description="Basic and acidic residues" evidence="1">
    <location>
        <begin position="227"/>
        <end position="239"/>
    </location>
</feature>
<dbReference type="EMBL" id="VEWK01000004">
    <property type="protein sequence ID" value="TNV12942.1"/>
    <property type="molecule type" value="Genomic_DNA"/>
</dbReference>
<feature type="chain" id="PRO_5044619094" evidence="2">
    <location>
        <begin position="32"/>
        <end position="239"/>
    </location>
</feature>
<evidence type="ECO:0000313" key="3">
    <source>
        <dbReference type="EMBL" id="MBB4093684.1"/>
    </source>
</evidence>
<dbReference type="RefSeq" id="WP_140020635.1">
    <property type="nucleotide sequence ID" value="NZ_JACIEX010000004.1"/>
</dbReference>
<dbReference type="AlphaFoldDB" id="A0A5C5CN66"/>
<dbReference type="NCBIfam" id="TIGR02522">
    <property type="entry name" value="pilus_cpaD"/>
    <property type="match status" value="1"/>
</dbReference>
<feature type="signal peptide" evidence="2">
    <location>
        <begin position="1"/>
        <end position="31"/>
    </location>
</feature>
<evidence type="ECO:0000313" key="6">
    <source>
        <dbReference type="Proteomes" id="UP000553980"/>
    </source>
</evidence>
<dbReference type="OrthoDB" id="9802674at2"/>
<evidence type="ECO:0000256" key="2">
    <source>
        <dbReference type="SAM" id="SignalP"/>
    </source>
</evidence>
<sequence>MTYSVRGFCRISARPALLALSVALLAGCANRQHVTVGALPDDYRTNHPITIAERDQVTDIPVAQADQKLSPMQRGIIQGAIANYRRSGSGMLYVLVPSGASNQAAAYRLSTEVSAMLRRSGIKANNIAIENYPVESPDAAAPIRISYYAMTAGTTPCGRWPDDLASTPENKHYANFGCASQNNLAAQVANPADLLGPRAMSPIDSDRTTERLNGDQGYVKMSPARTDNWRESRSEQANY</sequence>
<dbReference type="InterPro" id="IPR013361">
    <property type="entry name" value="Pilus_CpaD"/>
</dbReference>
<comment type="caution">
    <text evidence="4">The sequence shown here is derived from an EMBL/GenBank/DDBJ whole genome shotgun (WGS) entry which is preliminary data.</text>
</comment>
<evidence type="ECO:0000313" key="5">
    <source>
        <dbReference type="Proteomes" id="UP000313390"/>
    </source>
</evidence>
<dbReference type="Proteomes" id="UP000553980">
    <property type="component" value="Unassembled WGS sequence"/>
</dbReference>
<dbReference type="EMBL" id="JACIEX010000004">
    <property type="protein sequence ID" value="MBB4093684.1"/>
    <property type="molecule type" value="Genomic_DNA"/>
</dbReference>
<evidence type="ECO:0000313" key="4">
    <source>
        <dbReference type="EMBL" id="TNV12942.1"/>
    </source>
</evidence>
<evidence type="ECO:0000256" key="1">
    <source>
        <dbReference type="SAM" id="MobiDB-lite"/>
    </source>
</evidence>
<gene>
    <name evidence="4" type="ORF">FIB18_10400</name>
    <name evidence="3" type="ORF">GGQ79_002196</name>
</gene>
<dbReference type="Proteomes" id="UP000313390">
    <property type="component" value="Unassembled WGS sequence"/>
</dbReference>
<organism evidence="4 5">
    <name type="scientific">Brucella pecoris</name>
    <dbReference type="NCBI Taxonomy" id="867683"/>
    <lineage>
        <taxon>Bacteria</taxon>
        <taxon>Pseudomonadati</taxon>
        <taxon>Pseudomonadota</taxon>
        <taxon>Alphaproteobacteria</taxon>
        <taxon>Hyphomicrobiales</taxon>
        <taxon>Brucellaceae</taxon>
        <taxon>Brucella/Ochrobactrum group</taxon>
        <taxon>Brucella</taxon>
    </lineage>
</organism>
<dbReference type="Pfam" id="PF09476">
    <property type="entry name" value="Pilus_CpaD"/>
    <property type="match status" value="1"/>
</dbReference>
<keyword evidence="6" id="KW-1185">Reference proteome</keyword>
<name>A0A5C5CN66_9HYPH</name>
<reference evidence="4" key="2">
    <citation type="submission" date="2019-06" db="EMBL/GenBank/DDBJ databases">
        <authorList>
            <person name="Hu M."/>
        </authorList>
    </citation>
    <scope>NUCLEOTIDE SEQUENCE</scope>
    <source>
        <strain evidence="4">08RB2639</strain>
    </source>
</reference>
<reference evidence="4 5" key="1">
    <citation type="journal article" date="2011" name="Int. J. Syst. Evol. Microbiol.">
        <title>Ochrobactrum pecoris sp. nov., isolated from farm animals.</title>
        <authorList>
            <person name="Kampfer P."/>
            <person name="Huber B."/>
            <person name="Busse H.J."/>
            <person name="Scholz H.C."/>
            <person name="Tomaso H."/>
            <person name="Hotzel H."/>
            <person name="Melzer F."/>
        </authorList>
    </citation>
    <scope>NUCLEOTIDE SEQUENCE [LARGE SCALE GENOMIC DNA]</scope>
    <source>
        <strain evidence="4 5">08RB2639</strain>
    </source>
</reference>
<reference evidence="3 6" key="3">
    <citation type="submission" date="2020-08" db="EMBL/GenBank/DDBJ databases">
        <title>Genomic Encyclopedia of Type Strains, Phase IV (KMG-IV): sequencing the most valuable type-strain genomes for metagenomic binning, comparative biology and taxonomic classification.</title>
        <authorList>
            <person name="Goeker M."/>
        </authorList>
    </citation>
    <scope>NUCLEOTIDE SEQUENCE [LARGE SCALE GENOMIC DNA]</scope>
    <source>
        <strain evidence="3 6">DSM 23868</strain>
    </source>
</reference>
<proteinExistence type="predicted"/>
<accession>A0A5C5CN66</accession>
<protein>
    <submittedName>
        <fullName evidence="4">Pilus assembly protein CpaD</fullName>
    </submittedName>
</protein>
<feature type="region of interest" description="Disordered" evidence="1">
    <location>
        <begin position="198"/>
        <end position="239"/>
    </location>
</feature>
<keyword evidence="2" id="KW-0732">Signal</keyword>
<dbReference type="PROSITE" id="PS51257">
    <property type="entry name" value="PROKAR_LIPOPROTEIN"/>
    <property type="match status" value="1"/>
</dbReference>